<sequence>MIVVVWVILDAEREVRVAQELLILVAVRIESAGDESLRADHFAHSARDLGFRARHVTHAHGAVQRQVGAVERPLRLEVLDHVRHQGVEGVLRHPARGRTALRKQRRFDADDFDVRMLARHFHEAGDGAEARAEQRFAARRRTFVDEVVEHGVVRQEGDVLVHEVHHRNADRLAVAASLLFGRLHAARQTGGRKACDGRDGQHFSTRDFHEAVPDSCC</sequence>
<dbReference type="InParanoid" id="M4C667"/>
<proteinExistence type="predicted"/>
<dbReference type="EMBL" id="JH597833">
    <property type="status" value="NOT_ANNOTATED_CDS"/>
    <property type="molecule type" value="Genomic_DNA"/>
</dbReference>
<keyword evidence="2" id="KW-1185">Reference proteome</keyword>
<evidence type="ECO:0000313" key="2">
    <source>
        <dbReference type="Proteomes" id="UP000011713"/>
    </source>
</evidence>
<dbReference type="AlphaFoldDB" id="M4C667"/>
<reference evidence="1" key="2">
    <citation type="submission" date="2015-06" db="UniProtKB">
        <authorList>
            <consortium name="EnsemblProtists"/>
        </authorList>
    </citation>
    <scope>IDENTIFICATION</scope>
    <source>
        <strain evidence="1">Emoy2</strain>
    </source>
</reference>
<dbReference type="HOGENOM" id="CLU_1274389_0_0_1"/>
<name>M4C667_HYAAE</name>
<dbReference type="VEuPathDB" id="FungiDB:HpaG814598"/>
<dbReference type="EnsemblProtists" id="HpaT814598">
    <property type="protein sequence ID" value="HpaP814598"/>
    <property type="gene ID" value="HpaG814598"/>
</dbReference>
<dbReference type="Proteomes" id="UP000011713">
    <property type="component" value="Unassembled WGS sequence"/>
</dbReference>
<evidence type="ECO:0000313" key="1">
    <source>
        <dbReference type="EnsemblProtists" id="HpaP814598"/>
    </source>
</evidence>
<reference evidence="2" key="1">
    <citation type="journal article" date="2010" name="Science">
        <title>Signatures of adaptation to obligate biotrophy in the Hyaloperonospora arabidopsidis genome.</title>
        <authorList>
            <person name="Baxter L."/>
            <person name="Tripathy S."/>
            <person name="Ishaque N."/>
            <person name="Boot N."/>
            <person name="Cabral A."/>
            <person name="Kemen E."/>
            <person name="Thines M."/>
            <person name="Ah-Fong A."/>
            <person name="Anderson R."/>
            <person name="Badejoko W."/>
            <person name="Bittner-Eddy P."/>
            <person name="Boore J.L."/>
            <person name="Chibucos M.C."/>
            <person name="Coates M."/>
            <person name="Dehal P."/>
            <person name="Delehaunty K."/>
            <person name="Dong S."/>
            <person name="Downton P."/>
            <person name="Dumas B."/>
            <person name="Fabro G."/>
            <person name="Fronick C."/>
            <person name="Fuerstenberg S.I."/>
            <person name="Fulton L."/>
            <person name="Gaulin E."/>
            <person name="Govers F."/>
            <person name="Hughes L."/>
            <person name="Humphray S."/>
            <person name="Jiang R.H."/>
            <person name="Judelson H."/>
            <person name="Kamoun S."/>
            <person name="Kyung K."/>
            <person name="Meijer H."/>
            <person name="Minx P."/>
            <person name="Morris P."/>
            <person name="Nelson J."/>
            <person name="Phuntumart V."/>
            <person name="Qutob D."/>
            <person name="Rehmany A."/>
            <person name="Rougon-Cardoso A."/>
            <person name="Ryden P."/>
            <person name="Torto-Alalibo T."/>
            <person name="Studholme D."/>
            <person name="Wang Y."/>
            <person name="Win J."/>
            <person name="Wood J."/>
            <person name="Clifton S.W."/>
            <person name="Rogers J."/>
            <person name="Van den Ackerveken G."/>
            <person name="Jones J.D."/>
            <person name="McDowell J.M."/>
            <person name="Beynon J."/>
            <person name="Tyler B.M."/>
        </authorList>
    </citation>
    <scope>NUCLEOTIDE SEQUENCE [LARGE SCALE GENOMIC DNA]</scope>
    <source>
        <strain evidence="2">Emoy2</strain>
    </source>
</reference>
<protein>
    <submittedName>
        <fullName evidence="1">Uncharacterized protein</fullName>
    </submittedName>
</protein>
<accession>M4C667</accession>
<organism evidence="1 2">
    <name type="scientific">Hyaloperonospora arabidopsidis (strain Emoy2)</name>
    <name type="common">Downy mildew agent</name>
    <name type="synonym">Peronospora arabidopsidis</name>
    <dbReference type="NCBI Taxonomy" id="559515"/>
    <lineage>
        <taxon>Eukaryota</taxon>
        <taxon>Sar</taxon>
        <taxon>Stramenopiles</taxon>
        <taxon>Oomycota</taxon>
        <taxon>Peronosporomycetes</taxon>
        <taxon>Peronosporales</taxon>
        <taxon>Peronosporaceae</taxon>
        <taxon>Hyaloperonospora</taxon>
    </lineage>
</organism>